<dbReference type="PANTHER" id="PTHR37947">
    <property type="entry name" value="BLL2462 PROTEIN"/>
    <property type="match status" value="1"/>
</dbReference>
<evidence type="ECO:0000256" key="2">
    <source>
        <dbReference type="SAM" id="Phobius"/>
    </source>
</evidence>
<dbReference type="RefSeq" id="WP_283430694.1">
    <property type="nucleotide sequence ID" value="NZ_FXUG01000001.1"/>
</dbReference>
<keyword evidence="2" id="KW-1133">Transmembrane helix</keyword>
<feature type="transmembrane region" description="Helical" evidence="2">
    <location>
        <begin position="221"/>
        <end position="241"/>
    </location>
</feature>
<feature type="transmembrane region" description="Helical" evidence="2">
    <location>
        <begin position="282"/>
        <end position="306"/>
    </location>
</feature>
<gene>
    <name evidence="3" type="ORF">SAMN06265222_101459</name>
</gene>
<comment type="caution">
    <text evidence="3">The sequence shown here is derived from an EMBL/GenBank/DDBJ whole genome shotgun (WGS) entry which is preliminary data.</text>
</comment>
<dbReference type="EMBL" id="FXUG01000001">
    <property type="protein sequence ID" value="SMP40512.1"/>
    <property type="molecule type" value="Genomic_DNA"/>
</dbReference>
<accession>A0ABY1PP07</accession>
<feature type="transmembrane region" description="Helical" evidence="2">
    <location>
        <begin position="48"/>
        <end position="69"/>
    </location>
</feature>
<dbReference type="SUPFAM" id="SSF52317">
    <property type="entry name" value="Class I glutamine amidotransferase-like"/>
    <property type="match status" value="1"/>
</dbReference>
<keyword evidence="4" id="KW-1185">Reference proteome</keyword>
<feature type="region of interest" description="Disordered" evidence="1">
    <location>
        <begin position="253"/>
        <end position="278"/>
    </location>
</feature>
<proteinExistence type="predicted"/>
<feature type="compositionally biased region" description="Low complexity" evidence="1">
    <location>
        <begin position="470"/>
        <end position="487"/>
    </location>
</feature>
<evidence type="ECO:0000313" key="3">
    <source>
        <dbReference type="EMBL" id="SMP40512.1"/>
    </source>
</evidence>
<reference evidence="3 4" key="1">
    <citation type="submission" date="2017-05" db="EMBL/GenBank/DDBJ databases">
        <authorList>
            <person name="Varghese N."/>
            <person name="Submissions S."/>
        </authorList>
    </citation>
    <scope>NUCLEOTIDE SEQUENCE [LARGE SCALE GENOMIC DNA]</scope>
    <source>
        <strain evidence="3 4">DSM 25457</strain>
    </source>
</reference>
<feature type="region of interest" description="Disordered" evidence="1">
    <location>
        <begin position="466"/>
        <end position="490"/>
    </location>
</feature>
<dbReference type="InterPro" id="IPR029062">
    <property type="entry name" value="Class_I_gatase-like"/>
</dbReference>
<dbReference type="Gene3D" id="3.40.50.880">
    <property type="match status" value="1"/>
</dbReference>
<evidence type="ECO:0000313" key="4">
    <source>
        <dbReference type="Proteomes" id="UP001158067"/>
    </source>
</evidence>
<evidence type="ECO:0008006" key="5">
    <source>
        <dbReference type="Google" id="ProtNLM"/>
    </source>
</evidence>
<feature type="region of interest" description="Disordered" evidence="1">
    <location>
        <begin position="317"/>
        <end position="343"/>
    </location>
</feature>
<organism evidence="3 4">
    <name type="scientific">Neorhodopirellula lusitana</name>
    <dbReference type="NCBI Taxonomy" id="445327"/>
    <lineage>
        <taxon>Bacteria</taxon>
        <taxon>Pseudomonadati</taxon>
        <taxon>Planctomycetota</taxon>
        <taxon>Planctomycetia</taxon>
        <taxon>Pirellulales</taxon>
        <taxon>Pirellulaceae</taxon>
        <taxon>Neorhodopirellula</taxon>
    </lineage>
</organism>
<dbReference type="InterPro" id="IPR036465">
    <property type="entry name" value="vWFA_dom_sf"/>
</dbReference>
<keyword evidence="2" id="KW-0472">Membrane</keyword>
<dbReference type="PANTHER" id="PTHR37947:SF1">
    <property type="entry name" value="BLL2462 PROTEIN"/>
    <property type="match status" value="1"/>
</dbReference>
<keyword evidence="2" id="KW-0812">Transmembrane</keyword>
<evidence type="ECO:0000256" key="1">
    <source>
        <dbReference type="SAM" id="MobiDB-lite"/>
    </source>
</evidence>
<name>A0ABY1PP07_9BACT</name>
<feature type="compositionally biased region" description="Polar residues" evidence="1">
    <location>
        <begin position="320"/>
        <end position="332"/>
    </location>
</feature>
<dbReference type="SUPFAM" id="SSF53300">
    <property type="entry name" value="vWA-like"/>
    <property type="match status" value="1"/>
</dbReference>
<sequence>MIGLSYLMNPQSLQVLAQTSVGNSAPAAQSPTERIVYEFARAETLDGWWVWAAIVLAVVIGTSLCYFFYRRDVAELPRPVRWTLIGLRLTVILALVFLFFDLVRRTERRVTRPSEVVVLVDTSQSMSLPADGTIDAPSRIQRTIDLIDQAKLIETFGDNHRTSVYSLGGPEGGSGQPELITTSAVVTGLDADESGNGETTTSNSATTAVTTSDLQASTNPFVLFGLFCLTAGAIASGLALFTGASAGLRGRASASDATQSTTALRGGVQASRTPTSSGSETVGWFLLVAAITLGLGIISLGSVYAVRTEQSFRNVVGLDNTISPPTDSSSEPASEKEDKGPKQQVVDWETALAANDAQSRIGDALRSILVDHDLTTLAGVVIITDGQNNGGAPLSSALSLARRGEVSLYPIGLGSSRPPTNVRVVDLEAPRRVYPGDKFAVAAVLQATGPTAMDVEVELIDALDTGEATNSGNNDNSSNGSDQSNPNTLAGGQVLQTQKVHLEPDASLSGIRFEIEPQTVGRRRLAVRIVAPREDRNSADDMQTARYEVVARKLKVLAIAGGPTREYRFVRNLLYRDESVELDVWLQTGRTGMSQDADQLLTEFPPTAEDLFAYDAVMMFDPDWSAIDSASLDLIDRFLTQQAGGLILVAGPVYHPKITSKRGDTRSSQINGFFPVNLATRGPLLGGGRQGGRNAWPLEFTPEASTAEFLWIADTPEESFEIWNEYGSVYDYVGVKSAKPGAKAYAYFSDPTTEVSGSLPIFAASQFYGAGRVYFQGSGEMWRLRAAGDQYFDSYYTKLIRWVSEGRLLRDSNRGVLLVDASRVMVGQTVTLRAVLVDDQFQPLTDPFVTAKLLTPDGKIKDIRMSPAADSPRGGTYTGNFVATTSGGYEVQLTVGDALDEQTLRQTVQVRLPTSELERPRRADEELQQLASTTRGLYFPVDTNTSISSIAQELTTKIEPQPQITLLAGTPDRLFGERRNAVLMWLIASLLTFEWITRRLHRLA</sequence>
<feature type="transmembrane region" description="Helical" evidence="2">
    <location>
        <begin position="81"/>
        <end position="100"/>
    </location>
</feature>
<feature type="compositionally biased region" description="Low complexity" evidence="1">
    <location>
        <begin position="253"/>
        <end position="263"/>
    </location>
</feature>
<dbReference type="Proteomes" id="UP001158067">
    <property type="component" value="Unassembled WGS sequence"/>
</dbReference>
<protein>
    <recommendedName>
        <fullName evidence="5">VWFA domain-containing protein</fullName>
    </recommendedName>
</protein>